<dbReference type="EMBL" id="JBHUMZ010000024">
    <property type="protein sequence ID" value="MFD2639378.1"/>
    <property type="molecule type" value="Genomic_DNA"/>
</dbReference>
<keyword evidence="4" id="KW-0749">Sporulation</keyword>
<protein>
    <recommendedName>
        <fullName evidence="4">Adapter protein MecA</fullName>
    </recommendedName>
</protein>
<evidence type="ECO:0000256" key="4">
    <source>
        <dbReference type="HAMAP-Rule" id="MF_01124"/>
    </source>
</evidence>
<dbReference type="PANTHER" id="PTHR39161">
    <property type="entry name" value="ADAPTER PROTEIN MECA"/>
    <property type="match status" value="1"/>
</dbReference>
<evidence type="ECO:0000256" key="5">
    <source>
        <dbReference type="SAM" id="MobiDB-lite"/>
    </source>
</evidence>
<feature type="region of interest" description="Disordered" evidence="5">
    <location>
        <begin position="109"/>
        <end position="135"/>
    </location>
</feature>
<evidence type="ECO:0000313" key="7">
    <source>
        <dbReference type="Proteomes" id="UP001597452"/>
    </source>
</evidence>
<feature type="compositionally biased region" description="Basic residues" evidence="5">
    <location>
        <begin position="114"/>
        <end position="124"/>
    </location>
</feature>
<keyword evidence="7" id="KW-1185">Reference proteome</keyword>
<dbReference type="InterPro" id="IPR008681">
    <property type="entry name" value="Neg-reg_MecA"/>
</dbReference>
<dbReference type="Gene3D" id="3.30.70.1950">
    <property type="match status" value="1"/>
</dbReference>
<sequence length="234" mass="27992">MEIERINENTLKFYISYNDIEERGFNREDIWYNREKGEQLFWEMMDEVNDEQDFNIDGPLWIQVQALDKGLEIVVTKAQVSKDGEKLEFQNEEGNPIQHNLEEKLESLMEQSPSKRRRTKKTYKPQHNTTEEQEDDKLDLMVTFNDIEEVISLSHSLTDSRFIDDRLYAYENRYYLYVAFPEGYLSEDEQENYISRILEFGEESNMSVHFLIEYGQEVFEAKALKQLKSKFSLN</sequence>
<comment type="similarity">
    <text evidence="1 4">Belongs to the MecA family.</text>
</comment>
<dbReference type="NCBIfam" id="NF002644">
    <property type="entry name" value="PRK02315.1-5"/>
    <property type="match status" value="1"/>
</dbReference>
<dbReference type="InterPro" id="IPR038471">
    <property type="entry name" value="MecA_C_sf"/>
</dbReference>
<dbReference type="Proteomes" id="UP001597452">
    <property type="component" value="Unassembled WGS sequence"/>
</dbReference>
<proteinExistence type="inferred from homology"/>
<reference evidence="7" key="1">
    <citation type="journal article" date="2019" name="Int. J. Syst. Evol. Microbiol.">
        <title>The Global Catalogue of Microorganisms (GCM) 10K type strain sequencing project: providing services to taxonomists for standard genome sequencing and annotation.</title>
        <authorList>
            <consortium name="The Broad Institute Genomics Platform"/>
            <consortium name="The Broad Institute Genome Sequencing Center for Infectious Disease"/>
            <person name="Wu L."/>
            <person name="Ma J."/>
        </authorList>
    </citation>
    <scope>NUCLEOTIDE SEQUENCE [LARGE SCALE GENOMIC DNA]</scope>
    <source>
        <strain evidence="7">TISTR 1571</strain>
    </source>
</reference>
<comment type="subunit">
    <text evidence="2 4">Homodimer.</text>
</comment>
<evidence type="ECO:0000313" key="6">
    <source>
        <dbReference type="EMBL" id="MFD2639378.1"/>
    </source>
</evidence>
<evidence type="ECO:0000256" key="1">
    <source>
        <dbReference type="ARBA" id="ARBA00005397"/>
    </source>
</evidence>
<dbReference type="PIRSF" id="PIRSF029008">
    <property type="entry name" value="MecA"/>
    <property type="match status" value="1"/>
</dbReference>
<gene>
    <name evidence="4 6" type="primary">mecA</name>
    <name evidence="6" type="ORF">ACFSW4_10910</name>
</gene>
<comment type="function">
    <text evidence="4">Enables the recognition and targeting of unfolded and aggregated proteins to the ClpC protease or to other proteins involved in proteolysis. Acts negatively in the development of competence by binding ComK and recruiting it to the ClpCP protease. When overexpressed, inhibits sporulation. Also involved in Spx degradation by ClpC.</text>
</comment>
<keyword evidence="3 4" id="KW-0178">Competence</keyword>
<accession>A0ABW5QC50</accession>
<comment type="domain">
    <text evidence="4">The N-terminal domain has binding sites for ComK and probably for unfolded/aggregated proteins; the C-terminal domain interacts with ClpC.</text>
</comment>
<comment type="caution">
    <text evidence="6">The sequence shown here is derived from an EMBL/GenBank/DDBJ whole genome shotgun (WGS) entry which is preliminary data.</text>
</comment>
<dbReference type="RefSeq" id="WP_377329258.1">
    <property type="nucleotide sequence ID" value="NZ_JBHUMZ010000024.1"/>
</dbReference>
<evidence type="ECO:0000256" key="2">
    <source>
        <dbReference type="ARBA" id="ARBA00011738"/>
    </source>
</evidence>
<dbReference type="PANTHER" id="PTHR39161:SF1">
    <property type="entry name" value="ADAPTER PROTEIN MECA 1"/>
    <property type="match status" value="1"/>
</dbReference>
<evidence type="ECO:0000256" key="3">
    <source>
        <dbReference type="ARBA" id="ARBA00023287"/>
    </source>
</evidence>
<organism evidence="6 7">
    <name type="scientific">Piscibacillus salipiscarius</name>
    <dbReference type="NCBI Taxonomy" id="299480"/>
    <lineage>
        <taxon>Bacteria</taxon>
        <taxon>Bacillati</taxon>
        <taxon>Bacillota</taxon>
        <taxon>Bacilli</taxon>
        <taxon>Bacillales</taxon>
        <taxon>Bacillaceae</taxon>
        <taxon>Piscibacillus</taxon>
    </lineage>
</organism>
<name>A0ABW5QC50_9BACI</name>
<dbReference type="HAMAP" id="MF_01124">
    <property type="entry name" value="MecA"/>
    <property type="match status" value="1"/>
</dbReference>
<dbReference type="Pfam" id="PF05389">
    <property type="entry name" value="MecA"/>
    <property type="match status" value="1"/>
</dbReference>